<dbReference type="Proteomes" id="UP001329825">
    <property type="component" value="Chromosome 10"/>
</dbReference>
<organism evidence="2 3">
    <name type="scientific">Kwoniella shivajii</name>
    <dbReference type="NCBI Taxonomy" id="564305"/>
    <lineage>
        <taxon>Eukaryota</taxon>
        <taxon>Fungi</taxon>
        <taxon>Dikarya</taxon>
        <taxon>Basidiomycota</taxon>
        <taxon>Agaricomycotina</taxon>
        <taxon>Tremellomycetes</taxon>
        <taxon>Tremellales</taxon>
        <taxon>Cryptococcaceae</taxon>
        <taxon>Kwoniella</taxon>
    </lineage>
</organism>
<dbReference type="GeneID" id="87959487"/>
<reference evidence="2 3" key="1">
    <citation type="submission" date="2024-01" db="EMBL/GenBank/DDBJ databases">
        <title>Comparative genomics of Cryptococcus and Kwoniella reveals pathogenesis evolution and contrasting modes of karyotype evolution via chromosome fusion or intercentromeric recombination.</title>
        <authorList>
            <person name="Coelho M.A."/>
            <person name="David-Palma M."/>
            <person name="Shea T."/>
            <person name="Bowers K."/>
            <person name="McGinley-Smith S."/>
            <person name="Mohammad A.W."/>
            <person name="Gnirke A."/>
            <person name="Yurkov A.M."/>
            <person name="Nowrousian M."/>
            <person name="Sun S."/>
            <person name="Cuomo C.A."/>
            <person name="Heitman J."/>
        </authorList>
    </citation>
    <scope>NUCLEOTIDE SEQUENCE [LARGE SCALE GENOMIC DNA]</scope>
    <source>
        <strain evidence="2">CBS 11374</strain>
    </source>
</reference>
<feature type="compositionally biased region" description="Polar residues" evidence="1">
    <location>
        <begin position="216"/>
        <end position="225"/>
    </location>
</feature>
<protein>
    <submittedName>
        <fullName evidence="2">Uncharacterized protein</fullName>
    </submittedName>
</protein>
<proteinExistence type="predicted"/>
<dbReference type="EMBL" id="CP141890">
    <property type="protein sequence ID" value="WRT70359.1"/>
    <property type="molecule type" value="Genomic_DNA"/>
</dbReference>
<gene>
    <name evidence="2" type="ORF">IL334_007357</name>
</gene>
<evidence type="ECO:0000256" key="1">
    <source>
        <dbReference type="SAM" id="MobiDB-lite"/>
    </source>
</evidence>
<dbReference type="InterPro" id="IPR024222">
    <property type="entry name" value="Ten1_fungal"/>
</dbReference>
<accession>A0ABZ1D8F4</accession>
<dbReference type="RefSeq" id="XP_062795098.1">
    <property type="nucleotide sequence ID" value="XM_062939047.1"/>
</dbReference>
<feature type="compositionally biased region" description="Acidic residues" evidence="1">
    <location>
        <begin position="202"/>
        <end position="213"/>
    </location>
</feature>
<sequence length="225" mass="24507">MINGDTAPQLITLTPPRPPSDLIASALFLPLNEISPTHGGRKLRFVGQILAFHSPTSLLLLTSYPNSQTPNSPSPTILVDISTPLLGQSPSVKDISAVQDSMYSRNPQPPSPVMMTGKEGNYVNREMLSLSRGEWVSLVGWLEGDGSKMVRKVKTSSSYLKPLPLILQAIHISSSRPPPINGLHRGSVLPWNGERYTKDEVGFTDEADTELEDSTPRPSKTRLAT</sequence>
<evidence type="ECO:0000313" key="3">
    <source>
        <dbReference type="Proteomes" id="UP001329825"/>
    </source>
</evidence>
<evidence type="ECO:0000313" key="2">
    <source>
        <dbReference type="EMBL" id="WRT70359.1"/>
    </source>
</evidence>
<feature type="region of interest" description="Disordered" evidence="1">
    <location>
        <begin position="201"/>
        <end position="225"/>
    </location>
</feature>
<keyword evidence="3" id="KW-1185">Reference proteome</keyword>
<dbReference type="Pfam" id="PF12658">
    <property type="entry name" value="Ten1"/>
    <property type="match status" value="1"/>
</dbReference>
<name>A0ABZ1D8F4_9TREE</name>